<gene>
    <name evidence="16" type="ORF">FBZ88_101404</name>
</gene>
<keyword evidence="3 10" id="KW-0813">Transport</keyword>
<reference evidence="16 17" key="1">
    <citation type="submission" date="2019-06" db="EMBL/GenBank/DDBJ databases">
        <title>Genomic Encyclopedia of Type Strains, Phase IV (KMG-V): Genome sequencing to study the core and pangenomes of soil and plant-associated prokaryotes.</title>
        <authorList>
            <person name="Whitman W."/>
        </authorList>
    </citation>
    <scope>NUCLEOTIDE SEQUENCE [LARGE SCALE GENOMIC DNA]</scope>
    <source>
        <strain evidence="16 17">BR 11865</strain>
    </source>
</reference>
<feature type="chain" id="PRO_5021855633" evidence="12">
    <location>
        <begin position="28"/>
        <end position="769"/>
    </location>
</feature>
<evidence type="ECO:0000256" key="3">
    <source>
        <dbReference type="ARBA" id="ARBA00022448"/>
    </source>
</evidence>
<name>A0A560GDN9_9PROT</name>
<evidence type="ECO:0000256" key="9">
    <source>
        <dbReference type="ARBA" id="ARBA00023237"/>
    </source>
</evidence>
<dbReference type="Gene3D" id="3.30.1370.120">
    <property type="match status" value="2"/>
</dbReference>
<evidence type="ECO:0000256" key="5">
    <source>
        <dbReference type="ARBA" id="ARBA00022692"/>
    </source>
</evidence>
<accession>A0A560GDN9</accession>
<comment type="caution">
    <text evidence="16">The sequence shown here is derived from an EMBL/GenBank/DDBJ whole genome shotgun (WGS) entry which is preliminary data.</text>
</comment>
<dbReference type="AlphaFoldDB" id="A0A560GDN9"/>
<organism evidence="16 17">
    <name type="scientific">Nitrospirillum amazonense</name>
    <dbReference type="NCBI Taxonomy" id="28077"/>
    <lineage>
        <taxon>Bacteria</taxon>
        <taxon>Pseudomonadati</taxon>
        <taxon>Pseudomonadota</taxon>
        <taxon>Alphaproteobacteria</taxon>
        <taxon>Rhodospirillales</taxon>
        <taxon>Azospirillaceae</taxon>
        <taxon>Nitrospirillum</taxon>
    </lineage>
</organism>
<dbReference type="InterPro" id="IPR005644">
    <property type="entry name" value="NolW-like"/>
</dbReference>
<feature type="compositionally biased region" description="Low complexity" evidence="11">
    <location>
        <begin position="41"/>
        <end position="50"/>
    </location>
</feature>
<evidence type="ECO:0000313" key="17">
    <source>
        <dbReference type="Proteomes" id="UP000316545"/>
    </source>
</evidence>
<dbReference type="EMBL" id="VITO01000001">
    <property type="protein sequence ID" value="TWB32032.1"/>
    <property type="molecule type" value="Genomic_DNA"/>
</dbReference>
<evidence type="ECO:0000259" key="13">
    <source>
        <dbReference type="Pfam" id="PF00263"/>
    </source>
</evidence>
<dbReference type="Pfam" id="PF21305">
    <property type="entry name" value="type_II_gspD_N0"/>
    <property type="match status" value="1"/>
</dbReference>
<evidence type="ECO:0000256" key="8">
    <source>
        <dbReference type="ARBA" id="ARBA00023136"/>
    </source>
</evidence>
<dbReference type="PANTHER" id="PTHR30332:SF25">
    <property type="entry name" value="SECRETIN XPSD"/>
    <property type="match status" value="1"/>
</dbReference>
<dbReference type="Pfam" id="PF00263">
    <property type="entry name" value="Secretin"/>
    <property type="match status" value="1"/>
</dbReference>
<evidence type="ECO:0000259" key="15">
    <source>
        <dbReference type="Pfam" id="PF21305"/>
    </source>
</evidence>
<evidence type="ECO:0000256" key="11">
    <source>
        <dbReference type="SAM" id="MobiDB-lite"/>
    </source>
</evidence>
<feature type="region of interest" description="Disordered" evidence="11">
    <location>
        <begin position="354"/>
        <end position="436"/>
    </location>
</feature>
<keyword evidence="9" id="KW-0998">Cell outer membrane</keyword>
<feature type="domain" description="NolW-like" evidence="14">
    <location>
        <begin position="331"/>
        <end position="479"/>
    </location>
</feature>
<dbReference type="RefSeq" id="WP_145615162.1">
    <property type="nucleotide sequence ID" value="NZ_VITO01000001.1"/>
</dbReference>
<dbReference type="PANTHER" id="PTHR30332">
    <property type="entry name" value="PROBABLE GENERAL SECRETION PATHWAY PROTEIN D"/>
    <property type="match status" value="1"/>
</dbReference>
<dbReference type="InterPro" id="IPR050810">
    <property type="entry name" value="Bact_Secretion_Sys_Channel"/>
</dbReference>
<dbReference type="GO" id="GO:0015628">
    <property type="term" value="P:protein secretion by the type II secretion system"/>
    <property type="evidence" value="ECO:0007669"/>
    <property type="project" value="InterPro"/>
</dbReference>
<evidence type="ECO:0000256" key="6">
    <source>
        <dbReference type="ARBA" id="ARBA00022729"/>
    </source>
</evidence>
<protein>
    <submittedName>
        <fullName evidence="16">Type II secretion system protein D (GspD)</fullName>
    </submittedName>
</protein>
<dbReference type="InterPro" id="IPR004846">
    <property type="entry name" value="T2SS/T3SS_dom"/>
</dbReference>
<feature type="signal peptide" evidence="12">
    <location>
        <begin position="1"/>
        <end position="27"/>
    </location>
</feature>
<keyword evidence="6 12" id="KW-0732">Signal</keyword>
<dbReference type="InterPro" id="IPR001775">
    <property type="entry name" value="GspD/PilQ"/>
</dbReference>
<dbReference type="Proteomes" id="UP000316545">
    <property type="component" value="Unassembled WGS sequence"/>
</dbReference>
<evidence type="ECO:0000313" key="16">
    <source>
        <dbReference type="EMBL" id="TWB32032.1"/>
    </source>
</evidence>
<dbReference type="Pfam" id="PF03958">
    <property type="entry name" value="Secretin_N"/>
    <property type="match status" value="1"/>
</dbReference>
<evidence type="ECO:0000256" key="12">
    <source>
        <dbReference type="SAM" id="SignalP"/>
    </source>
</evidence>
<feature type="domain" description="GspD-like N0" evidence="15">
    <location>
        <begin position="94"/>
        <end position="164"/>
    </location>
</feature>
<evidence type="ECO:0000256" key="1">
    <source>
        <dbReference type="ARBA" id="ARBA00004442"/>
    </source>
</evidence>
<dbReference type="InterPro" id="IPR038591">
    <property type="entry name" value="NolW-like_sf"/>
</dbReference>
<dbReference type="InterPro" id="IPR013356">
    <property type="entry name" value="T2SS_GspD"/>
</dbReference>
<feature type="domain" description="Type II/III secretion system secretin-like" evidence="13">
    <location>
        <begin position="542"/>
        <end position="708"/>
    </location>
</feature>
<proteinExistence type="inferred from homology"/>
<dbReference type="PRINTS" id="PR01032">
    <property type="entry name" value="PHAGEIV"/>
</dbReference>
<keyword evidence="4" id="KW-1134">Transmembrane beta strand</keyword>
<sequence length="769" mass="79593">MNPVRPSAPPRLLLAACLALFGCSESAATRGPGTPLPSSPPAATAPVSSVIGPNAPPPRMPAQTVTGTGQLVRQTRPVSGVTPAGADAGEPVEMNFVNADVRSVLDAVLGGMLGLNYTIDPKVQGQVTIRTTRPLARGQALAAVDAALRTQGFAIVGGDGFYQVVPAADAAGQAPVQTTSAAERTAGFSTAIVPIRHVSVAELDKIVHPLTRQGFIQLADAGRNIFIVNGTAHEIESFTQLVASFDVDWLAGLSFSLHTLQSVEPARLEAELRRVLQLDGGPLQGMIDFVPINRLNALLVVAKRPELLPTVGTWIDRLDRPGPDGGKVVHFYEVQNGSAVELANALNRLVGRAGAEQQQATEQQGRGRAGGRSATTTAAMTTSRGGLSTGAGTSPPSGSAATGASGSAASAPPSPVASGATLPASGGGEGGGEEDGLSELKGVRVVADERRNALLIFGSGAQYALLEQVLTRLDAPREQVLIEATIAEVTLNDQLNFGVQWFLDRGSSTAGFSNTTGATVGASYPNFNYTFLTPNTRVVLNALSSVTDVQVLSAPRLMVLNNETARLQVGDEVPVVVQSATSTLTSDSAVVNSVEYHDTGVILEVTPRINRSGAVVLDVNQEVSTVTNTTTSGIDSPTIQQRKITSVVNVQDGETVALGGLISDTSSRNGAGIPYLRDIPVLGKLFGTDGHTKGRTELLVFLRPVIVRDATRAREVTDALRASMSRLEIFAGATGGAPVPTPAVVPPPVQTMPLPATPPSHEPAAPTGR</sequence>
<dbReference type="GO" id="GO:0015627">
    <property type="term" value="C:type II protein secretion system complex"/>
    <property type="evidence" value="ECO:0007669"/>
    <property type="project" value="InterPro"/>
</dbReference>
<evidence type="ECO:0000256" key="10">
    <source>
        <dbReference type="RuleBase" id="RU004004"/>
    </source>
</evidence>
<evidence type="ECO:0000256" key="2">
    <source>
        <dbReference type="ARBA" id="ARBA00006980"/>
    </source>
</evidence>
<comment type="similarity">
    <text evidence="2">Belongs to the bacterial secretin family. GSP D subfamily.</text>
</comment>
<feature type="compositionally biased region" description="Low complexity" evidence="11">
    <location>
        <begin position="354"/>
        <end position="421"/>
    </location>
</feature>
<keyword evidence="5" id="KW-0812">Transmembrane</keyword>
<keyword evidence="7" id="KW-0653">Protein transport</keyword>
<dbReference type="InterPro" id="IPR049371">
    <property type="entry name" value="GspD-like_N0"/>
</dbReference>
<dbReference type="PRINTS" id="PR00811">
    <property type="entry name" value="BCTERIALGSPD"/>
</dbReference>
<evidence type="ECO:0000256" key="7">
    <source>
        <dbReference type="ARBA" id="ARBA00022927"/>
    </source>
</evidence>
<evidence type="ECO:0000259" key="14">
    <source>
        <dbReference type="Pfam" id="PF03958"/>
    </source>
</evidence>
<evidence type="ECO:0000256" key="4">
    <source>
        <dbReference type="ARBA" id="ARBA00022452"/>
    </source>
</evidence>
<feature type="region of interest" description="Disordered" evidence="11">
    <location>
        <begin position="28"/>
        <end position="62"/>
    </location>
</feature>
<dbReference type="PROSITE" id="PS51257">
    <property type="entry name" value="PROKAR_LIPOPROTEIN"/>
    <property type="match status" value="1"/>
</dbReference>
<comment type="subcellular location">
    <subcellularLocation>
        <location evidence="1 10">Cell outer membrane</location>
    </subcellularLocation>
</comment>
<dbReference type="NCBIfam" id="TIGR02517">
    <property type="entry name" value="type_II_gspD"/>
    <property type="match status" value="1"/>
</dbReference>
<keyword evidence="17" id="KW-1185">Reference proteome</keyword>
<dbReference type="GO" id="GO:0009279">
    <property type="term" value="C:cell outer membrane"/>
    <property type="evidence" value="ECO:0007669"/>
    <property type="project" value="UniProtKB-SubCell"/>
</dbReference>
<keyword evidence="8" id="KW-0472">Membrane</keyword>